<dbReference type="OrthoDB" id="681718at2759"/>
<dbReference type="AlphaFoldDB" id="A0A6G1C8I4"/>
<dbReference type="PANTHER" id="PTHR31325">
    <property type="entry name" value="OS01G0798800 PROTEIN-RELATED"/>
    <property type="match status" value="1"/>
</dbReference>
<feature type="transmembrane region" description="Helical" evidence="1">
    <location>
        <begin position="314"/>
        <end position="336"/>
    </location>
</feature>
<evidence type="ECO:0000259" key="2">
    <source>
        <dbReference type="Pfam" id="PF13968"/>
    </source>
</evidence>
<feature type="transmembrane region" description="Helical" evidence="1">
    <location>
        <begin position="19"/>
        <end position="41"/>
    </location>
</feature>
<evidence type="ECO:0000313" key="3">
    <source>
        <dbReference type="EMBL" id="KAF0896436.1"/>
    </source>
</evidence>
<dbReference type="InterPro" id="IPR025315">
    <property type="entry name" value="DUF4220"/>
</dbReference>
<organism evidence="3 4">
    <name type="scientific">Oryza meyeriana var. granulata</name>
    <dbReference type="NCBI Taxonomy" id="110450"/>
    <lineage>
        <taxon>Eukaryota</taxon>
        <taxon>Viridiplantae</taxon>
        <taxon>Streptophyta</taxon>
        <taxon>Embryophyta</taxon>
        <taxon>Tracheophyta</taxon>
        <taxon>Spermatophyta</taxon>
        <taxon>Magnoliopsida</taxon>
        <taxon>Liliopsida</taxon>
        <taxon>Poales</taxon>
        <taxon>Poaceae</taxon>
        <taxon>BOP clade</taxon>
        <taxon>Oryzoideae</taxon>
        <taxon>Oryzeae</taxon>
        <taxon>Oryzinae</taxon>
        <taxon>Oryza</taxon>
        <taxon>Oryza meyeriana</taxon>
    </lineage>
</organism>
<gene>
    <name evidence="3" type="ORF">E2562_024305</name>
</gene>
<protein>
    <recommendedName>
        <fullName evidence="2">DUF4220 domain-containing protein</fullName>
    </recommendedName>
</protein>
<accession>A0A6G1C8I4</accession>
<keyword evidence="4" id="KW-1185">Reference proteome</keyword>
<sequence>MLASSSDLAPAVEGLWNAWEIHCLIVVSLLLQVLLFLFAGWRRCCASPILGTVLWLAYLSADSVAVFVLGHLAVHASEPGHQLLSFWAPFVLVHLGGQDTITALSRQDNELWKRHLLQLAIQTAVAGYVVGKASWPDRRLKLAMVLMFISGFFKYAERIMYLFSARPNFLNSPISWKLMEDGAKEAMEKTLVRMSKGSSSSSAMSGLMEAFSLSTNNMAGDTPLNKVATITLADDGKLPDMLKEFQSRKFHHKAYEYVGALLVYCYRRLYTKQDAMGAIVLVPSGRQPDDTESNDHRRESPPSYRIRRAVFETIFYGLPTLFPYVAIPMALALFVASEKGSSTGTSRADIMVSYLLLVGAVVLEVCSVANFFLSYTCLSDLHKNQWSEQLGQYNIIKGANTSPLCRLVCGRDVERITIPPITKEFILDSLLASGTRKEWNIASTRGQLALRKWPTLKSLEESVRSGVDFPTTVLIWHIATCMCSRHTDGVTASIYGVVKEPKQLMSMELSNYIMYLVFKCNVMLTTTSQVLHDEVLLKIRRDKDAVMEIFPQEINKVVEHEESKEEQDGIQIEHEESKEHMKKLHQSDQVLYSPDVLLDRAREVAQELINGIRDEAERWELISAVWAEMIYYTAPRCGAAFHYEHICTGGEFITHVFVLMYLLGPFLPPPAA</sequence>
<dbReference type="EMBL" id="SPHZ02000010">
    <property type="protein sequence ID" value="KAF0896436.1"/>
    <property type="molecule type" value="Genomic_DNA"/>
</dbReference>
<keyword evidence="1" id="KW-0812">Transmembrane</keyword>
<feature type="transmembrane region" description="Helical" evidence="1">
    <location>
        <begin position="351"/>
        <end position="373"/>
    </location>
</feature>
<feature type="domain" description="DUF4220" evidence="2">
    <location>
        <begin position="55"/>
        <end position="389"/>
    </location>
</feature>
<evidence type="ECO:0000256" key="1">
    <source>
        <dbReference type="SAM" id="Phobius"/>
    </source>
</evidence>
<keyword evidence="1" id="KW-0472">Membrane</keyword>
<name>A0A6G1C8I4_9ORYZ</name>
<dbReference type="Proteomes" id="UP000479710">
    <property type="component" value="Unassembled WGS sequence"/>
</dbReference>
<dbReference type="Pfam" id="PF13968">
    <property type="entry name" value="DUF4220"/>
    <property type="match status" value="1"/>
</dbReference>
<dbReference type="Pfam" id="PF04578">
    <property type="entry name" value="DUF594"/>
    <property type="match status" value="1"/>
</dbReference>
<proteinExistence type="predicted"/>
<comment type="caution">
    <text evidence="3">The sequence shown here is derived from an EMBL/GenBank/DDBJ whole genome shotgun (WGS) entry which is preliminary data.</text>
</comment>
<evidence type="ECO:0000313" key="4">
    <source>
        <dbReference type="Proteomes" id="UP000479710"/>
    </source>
</evidence>
<dbReference type="InterPro" id="IPR007658">
    <property type="entry name" value="DUF594"/>
</dbReference>
<reference evidence="3 4" key="1">
    <citation type="submission" date="2019-11" db="EMBL/GenBank/DDBJ databases">
        <title>Whole genome sequence of Oryza granulata.</title>
        <authorList>
            <person name="Li W."/>
        </authorList>
    </citation>
    <scope>NUCLEOTIDE SEQUENCE [LARGE SCALE GENOMIC DNA]</scope>
    <source>
        <strain evidence="4">cv. Menghai</strain>
        <tissue evidence="3">Leaf</tissue>
    </source>
</reference>
<keyword evidence="1" id="KW-1133">Transmembrane helix</keyword>
<feature type="transmembrane region" description="Helical" evidence="1">
    <location>
        <begin position="53"/>
        <end position="74"/>
    </location>
</feature>
<feature type="transmembrane region" description="Helical" evidence="1">
    <location>
        <begin position="140"/>
        <end position="156"/>
    </location>
</feature>